<dbReference type="AlphaFoldDB" id="A0A803P6P2"/>
<dbReference type="Gene3D" id="1.10.8.430">
    <property type="entry name" value="Helical domain of apoptotic protease-activating factors"/>
    <property type="match status" value="1"/>
</dbReference>
<dbReference type="Gene3D" id="3.80.10.10">
    <property type="entry name" value="Ribonuclease Inhibitor"/>
    <property type="match status" value="3"/>
</dbReference>
<feature type="domain" description="NB-ARC" evidence="4">
    <location>
        <begin position="431"/>
        <end position="509"/>
    </location>
</feature>
<dbReference type="Pfam" id="PF25019">
    <property type="entry name" value="LRR_R13L1-DRL21"/>
    <property type="match status" value="1"/>
</dbReference>
<protein>
    <recommendedName>
        <fullName evidence="9">NB-ARC domain-containing protein</fullName>
    </recommendedName>
</protein>
<dbReference type="InterPro" id="IPR032675">
    <property type="entry name" value="LRR_dom_sf"/>
</dbReference>
<dbReference type="Proteomes" id="UP000596661">
    <property type="component" value="Chromosome 3"/>
</dbReference>
<keyword evidence="3" id="KW-0611">Plant defense</keyword>
<name>A0A803P6P2_CANSA</name>
<dbReference type="EnsemblPlants" id="evm.model.03.1798">
    <property type="protein sequence ID" value="cds.evm.model.03.1798"/>
    <property type="gene ID" value="evm.TU.03.1798"/>
</dbReference>
<dbReference type="Gene3D" id="1.10.10.10">
    <property type="entry name" value="Winged helix-like DNA-binding domain superfamily/Winged helix DNA-binding domain"/>
    <property type="match status" value="1"/>
</dbReference>
<dbReference type="InterPro" id="IPR058922">
    <property type="entry name" value="WHD_DRP"/>
</dbReference>
<dbReference type="Pfam" id="PF13855">
    <property type="entry name" value="LRR_8"/>
    <property type="match status" value="1"/>
</dbReference>
<sequence length="1234" mass="141294">MDKESLLTVVSSSSSSLMGVIHGHYSILDSVDNELSRLQEEVEFVETLLKENAVLELVGIGNYDDFKTLLSRLEDPLPKRYSLSSHLHHCINHNKLPMCLKYVENSNMLLKKYMSWVISVVGVRGIGKTTLVQTVYNDDKIKQHFELCLWAFIGADYQLHMTKIVKQLLQGAAVVPNLEMGRLHKELETALKGKKCFVVMDDMVDDNPLHWIDLKNLLMGCAKGTCVLITTRSKQVAETTRTGSVQSYTLGRLTEKASWCLFKRQAFVNIRKHDEFKKFQKKGRAIAAKCEGLPLSLIAMSIIVSNEPKYSSWCEFYDDKLDRKLWNYKDGFSRSKALDTRVAANVECRQTHSFVPQDMVVGRDEEKQEIIAELLKENHEKEEEKVMVIPIVGSGGLGKTTLAQLIFNDQEVESHFDLKIWLGFEQMILVLRQEIQEKRYLLILDDVWNDDEDKWKELLSLLSDAADGSRIVVTTRSRKVAEITGLRHLYELKMLAEDHSWLLFLKVAFVQGGEHPTKPEIVEIGKEIVRKCGGVPLVIRTIGSILFSQNPEKEWKSFYDKELLMILEKESDVLATLRLSYDHLPSPLKDCFAYCAIFPKDYEFDVDTLISLWMSQGFIGQDWEYHILGKELDKLGYDYFMDLLGRSFFQETKKDEFGKITKCKMQNSMHDLARIVAEKNVYASLGLKEEEDFDGSLLLRHVSFDFHLDSSWQIPISLAKSKHIRSLILPRQFRWAIEGRSSESICDVILKFKWLRMLDLHNSGIKVLPKSIGELVCLGYLDLSQNVNIKSLPSSISRLKNLQTLKLNHCSDLQTLPQGITMLHKLRILENESCYCLTHMPLGLHRLHKLRRLSKFVLSKSTNSSSISKKSGKLDELCFLDDLRGKLKIKNLSSPTCDKTEKANLEKKEDLVSLILIWDVNAVVDEANCEKALEDLKPHSNLRELSISSYGGSKFSSWLPLLINLVKLSISRCNKCQCLPQLDLLPKLEVLVVEESMKLEYILEKTSKQSFQSLKELRLTNLPALSRWWKRASKKVKEHSKFPCLSKLVVEDCPFLTSMPMFPCLKELLVLKNTSWEPLKKTMLAKVKKPIRTTSEFEASSSSTTSSTVAPLSELRTLQVINMSNGDPNMWQSLPSLHSVMLDHLVDINSEFEGLRKLTSLQQLHIRRCESLEEIPSWISDSKSLKTISIKLCPKLTIPRERINLITSLKKMEIEDCPQVSHIENMLKSPYYSK</sequence>
<dbReference type="PRINTS" id="PR00364">
    <property type="entry name" value="DISEASERSIST"/>
</dbReference>
<reference evidence="7" key="2">
    <citation type="submission" date="2021-03" db="UniProtKB">
        <authorList>
            <consortium name="EnsemblPlants"/>
        </authorList>
    </citation>
    <scope>IDENTIFICATION</scope>
</reference>
<evidence type="ECO:0008006" key="9">
    <source>
        <dbReference type="Google" id="ProtNLM"/>
    </source>
</evidence>
<dbReference type="SUPFAM" id="SSF52047">
    <property type="entry name" value="RNI-like"/>
    <property type="match status" value="1"/>
</dbReference>
<feature type="domain" description="NB-ARC" evidence="4">
    <location>
        <begin position="107"/>
        <end position="268"/>
    </location>
</feature>
<keyword evidence="8" id="KW-1185">Reference proteome</keyword>
<dbReference type="InterPro" id="IPR027417">
    <property type="entry name" value="P-loop_NTPase"/>
</dbReference>
<keyword evidence="1" id="KW-0433">Leucine-rich repeat</keyword>
<dbReference type="Pfam" id="PF23559">
    <property type="entry name" value="WHD_DRP"/>
    <property type="match status" value="1"/>
</dbReference>
<evidence type="ECO:0000256" key="1">
    <source>
        <dbReference type="ARBA" id="ARBA00022614"/>
    </source>
</evidence>
<dbReference type="SUPFAM" id="SSF52058">
    <property type="entry name" value="L domain-like"/>
    <property type="match status" value="1"/>
</dbReference>
<reference evidence="7" key="1">
    <citation type="submission" date="2018-11" db="EMBL/GenBank/DDBJ databases">
        <authorList>
            <person name="Grassa J C."/>
        </authorList>
    </citation>
    <scope>NUCLEOTIDE SEQUENCE [LARGE SCALE GENOMIC DNA]</scope>
</reference>
<feature type="domain" description="NB-ARC" evidence="4">
    <location>
        <begin position="366"/>
        <end position="423"/>
    </location>
</feature>
<accession>A0A803P6P2</accession>
<dbReference type="Pfam" id="PF00931">
    <property type="entry name" value="NB-ARC"/>
    <property type="match status" value="3"/>
</dbReference>
<evidence type="ECO:0000313" key="7">
    <source>
        <dbReference type="EnsemblPlants" id="cds.evm.model.03.1798"/>
    </source>
</evidence>
<dbReference type="InterPro" id="IPR002182">
    <property type="entry name" value="NB-ARC"/>
</dbReference>
<dbReference type="GO" id="GO:0043531">
    <property type="term" value="F:ADP binding"/>
    <property type="evidence" value="ECO:0007669"/>
    <property type="project" value="InterPro"/>
</dbReference>
<evidence type="ECO:0000313" key="8">
    <source>
        <dbReference type="Proteomes" id="UP000596661"/>
    </source>
</evidence>
<evidence type="ECO:0000259" key="4">
    <source>
        <dbReference type="Pfam" id="PF00931"/>
    </source>
</evidence>
<dbReference type="PANTHER" id="PTHR36766">
    <property type="entry name" value="PLANT BROAD-SPECTRUM MILDEW RESISTANCE PROTEIN RPW8"/>
    <property type="match status" value="1"/>
</dbReference>
<dbReference type="EMBL" id="UZAU01000333">
    <property type="status" value="NOT_ANNOTATED_CDS"/>
    <property type="molecule type" value="Genomic_DNA"/>
</dbReference>
<dbReference type="SUPFAM" id="SSF52540">
    <property type="entry name" value="P-loop containing nucleoside triphosphate hydrolases"/>
    <property type="match status" value="2"/>
</dbReference>
<evidence type="ECO:0000256" key="3">
    <source>
        <dbReference type="ARBA" id="ARBA00022821"/>
    </source>
</evidence>
<dbReference type="OMA" id="IWIMEET"/>
<proteinExistence type="predicted"/>
<evidence type="ECO:0000256" key="2">
    <source>
        <dbReference type="ARBA" id="ARBA00022737"/>
    </source>
</evidence>
<evidence type="ECO:0000259" key="6">
    <source>
        <dbReference type="Pfam" id="PF25019"/>
    </source>
</evidence>
<dbReference type="FunFam" id="1.10.10.10:FF:000322">
    <property type="entry name" value="Probable disease resistance protein At1g63360"/>
    <property type="match status" value="1"/>
</dbReference>
<dbReference type="PANTHER" id="PTHR36766:SF40">
    <property type="entry name" value="DISEASE RESISTANCE PROTEIN RGA3"/>
    <property type="match status" value="1"/>
</dbReference>
<organism evidence="7 8">
    <name type="scientific">Cannabis sativa</name>
    <name type="common">Hemp</name>
    <name type="synonym">Marijuana</name>
    <dbReference type="NCBI Taxonomy" id="3483"/>
    <lineage>
        <taxon>Eukaryota</taxon>
        <taxon>Viridiplantae</taxon>
        <taxon>Streptophyta</taxon>
        <taxon>Embryophyta</taxon>
        <taxon>Tracheophyta</taxon>
        <taxon>Spermatophyta</taxon>
        <taxon>Magnoliopsida</taxon>
        <taxon>eudicotyledons</taxon>
        <taxon>Gunneridae</taxon>
        <taxon>Pentapetalae</taxon>
        <taxon>rosids</taxon>
        <taxon>fabids</taxon>
        <taxon>Rosales</taxon>
        <taxon>Cannabaceae</taxon>
        <taxon>Cannabis</taxon>
    </lineage>
</organism>
<dbReference type="InterPro" id="IPR036388">
    <property type="entry name" value="WH-like_DNA-bd_sf"/>
</dbReference>
<dbReference type="InterPro" id="IPR056789">
    <property type="entry name" value="LRR_R13L1-DRL21"/>
</dbReference>
<feature type="domain" description="R13L1/DRL21-like LRR repeat region" evidence="6">
    <location>
        <begin position="874"/>
        <end position="995"/>
    </location>
</feature>
<evidence type="ECO:0000259" key="5">
    <source>
        <dbReference type="Pfam" id="PF23559"/>
    </source>
</evidence>
<dbReference type="InterPro" id="IPR001611">
    <property type="entry name" value="Leu-rich_rpt"/>
</dbReference>
<dbReference type="InterPro" id="IPR042197">
    <property type="entry name" value="Apaf_helical"/>
</dbReference>
<dbReference type="GO" id="GO:0006952">
    <property type="term" value="P:defense response"/>
    <property type="evidence" value="ECO:0007669"/>
    <property type="project" value="UniProtKB-KW"/>
</dbReference>
<keyword evidence="2" id="KW-0677">Repeat</keyword>
<feature type="domain" description="Disease resistance protein winged helix" evidence="5">
    <location>
        <begin position="597"/>
        <end position="673"/>
    </location>
</feature>
<dbReference type="Gramene" id="evm.model.03.1798">
    <property type="protein sequence ID" value="cds.evm.model.03.1798"/>
    <property type="gene ID" value="evm.TU.03.1798"/>
</dbReference>
<dbReference type="Gene3D" id="3.40.50.300">
    <property type="entry name" value="P-loop containing nucleotide triphosphate hydrolases"/>
    <property type="match status" value="3"/>
</dbReference>